<protein>
    <submittedName>
        <fullName evidence="4">LamG domain-containing protein</fullName>
    </submittedName>
</protein>
<dbReference type="Proteomes" id="UP000661691">
    <property type="component" value="Unassembled WGS sequence"/>
</dbReference>
<evidence type="ECO:0000256" key="2">
    <source>
        <dbReference type="ARBA" id="ARBA00023157"/>
    </source>
</evidence>
<dbReference type="InterPro" id="IPR006558">
    <property type="entry name" value="LamG-like"/>
</dbReference>
<proteinExistence type="predicted"/>
<gene>
    <name evidence="4" type="ORF">IC620_03580</name>
</gene>
<dbReference type="Gene3D" id="2.60.120.200">
    <property type="match status" value="1"/>
</dbReference>
<reference evidence="5" key="1">
    <citation type="submission" date="2022-10" db="EMBL/GenBank/DDBJ databases">
        <title>A novel bacterium of genus Hazenella, isolated from South China Sea.</title>
        <authorList>
            <person name="Huang H."/>
            <person name="Mo K."/>
            <person name="Hu Y."/>
        </authorList>
    </citation>
    <scope>NUCLEOTIDE SEQUENCE [LARGE SCALE GENOMIC DNA]</scope>
    <source>
        <strain evidence="5">IB182357</strain>
    </source>
</reference>
<evidence type="ECO:0000313" key="4">
    <source>
        <dbReference type="EMBL" id="MBD1371435.1"/>
    </source>
</evidence>
<dbReference type="EMBL" id="JACXAH010000003">
    <property type="protein sequence ID" value="MBD1371435.1"/>
    <property type="molecule type" value="Genomic_DNA"/>
</dbReference>
<dbReference type="AlphaFoldDB" id="A0A926NA62"/>
<dbReference type="SUPFAM" id="SSF49899">
    <property type="entry name" value="Concanavalin A-like lectins/glucanases"/>
    <property type="match status" value="1"/>
</dbReference>
<sequence length="879" mass="100119">MLKKVLSFILISSIVWAGLIGISTLERNSAAYQDGQKGLYAYYTRTEFNEHSKQISGDHADIIVNLDDKGQFVFSRKYSYRPTWVTSNQEEVVDHLASIKGDGPAEKNFDKRSTYSYARIIEQSNEQVVIHWRYFPDFNKLDPTGVVHEIYTIKRNGIVIREFKKGTEKVEDWDDPKNKIVQTFRLTAKGIRNIDKQESSYSAKAEPVKGNPVLSPSKESPVAWWKFDEGEGNQVTEVHSDRKTTIAGHTSLWKKGISGTALGFDGYYANINIQGQDTPQIKENFTIDTWVVLGAYPWDKAPIIHQSTHFGEEGYYLGFNEQGQITFTVNGQEIVTNNPVNRNQWLHIVGTYGEGSMEIYLNGVQEAKRSVFGEVDIPYEKPLRIGLNTEALSATAPVREEQNYPTLFGLEGLIDEVKIYNKKLSAATITSTFNRIKPGDAITKNPDIQKRILPGEPGAGAKFGATYKRLKYHDLWDNMWRVDPYSDVIVKFDKLPTNYVYWRGTSYGVNMVTENNLWMSDQSVELANANATPGKPSLAEHMSDKEARYSHVRVLENTDARVVIHWRYAVNDVFFNQAFETDFVDEYHTIYPDGTLFRSLEYWGFSDHMKEEDVDLLIEGDLQPLTPADKLPSDIINEQALSIANIDGTKKDLIYDGSQFKEDGEYLGEILMANFKSNWKIFTAFQAGGNGGPWGKEEQSPHSNNMFTGPWNHWPVARIVSDGRYAFDGDGRVNHFALSTSEGHSAFMYGFSNQFNKTKQDITDLISIVKAWRQSPELTNLQGGIDEDYDGEQRDYNLVMHEDSLSFTLNGSEENPIHNPAFEILNWNSDHKAELFMDTKRVRNFRQGIVRDTDGVQKLILYLPLDTQDKMNLEIRKVK</sequence>
<name>A0A926NA62_9BACL</name>
<evidence type="ECO:0000256" key="1">
    <source>
        <dbReference type="ARBA" id="ARBA00022729"/>
    </source>
</evidence>
<keyword evidence="1" id="KW-0732">Signal</keyword>
<dbReference type="RefSeq" id="WP_191141532.1">
    <property type="nucleotide sequence ID" value="NZ_JACXAH010000003.1"/>
</dbReference>
<dbReference type="SMART" id="SM00560">
    <property type="entry name" value="LamGL"/>
    <property type="match status" value="1"/>
</dbReference>
<evidence type="ECO:0000313" key="5">
    <source>
        <dbReference type="Proteomes" id="UP000661691"/>
    </source>
</evidence>
<feature type="domain" description="LamG-like jellyroll fold" evidence="3">
    <location>
        <begin position="283"/>
        <end position="427"/>
    </location>
</feature>
<organism evidence="4 5">
    <name type="scientific">Polycladospora coralii</name>
    <dbReference type="NCBI Taxonomy" id="2771432"/>
    <lineage>
        <taxon>Bacteria</taxon>
        <taxon>Bacillati</taxon>
        <taxon>Bacillota</taxon>
        <taxon>Bacilli</taxon>
        <taxon>Bacillales</taxon>
        <taxon>Thermoactinomycetaceae</taxon>
        <taxon>Polycladospora</taxon>
    </lineage>
</organism>
<accession>A0A926NA62</accession>
<dbReference type="Pfam" id="PF13385">
    <property type="entry name" value="Laminin_G_3"/>
    <property type="match status" value="1"/>
</dbReference>
<keyword evidence="5" id="KW-1185">Reference proteome</keyword>
<keyword evidence="2" id="KW-1015">Disulfide bond</keyword>
<evidence type="ECO:0000259" key="3">
    <source>
        <dbReference type="SMART" id="SM00560"/>
    </source>
</evidence>
<comment type="caution">
    <text evidence="4">The sequence shown here is derived from an EMBL/GenBank/DDBJ whole genome shotgun (WGS) entry which is preliminary data.</text>
</comment>
<dbReference type="InterPro" id="IPR013320">
    <property type="entry name" value="ConA-like_dom_sf"/>
</dbReference>